<dbReference type="RefSeq" id="WP_376848870.1">
    <property type="nucleotide sequence ID" value="NZ_JBHSMF010000003.1"/>
</dbReference>
<protein>
    <recommendedName>
        <fullName evidence="4">DUF4397 domain-containing protein</fullName>
    </recommendedName>
</protein>
<gene>
    <name evidence="2" type="ORF">ACFPOE_04760</name>
</gene>
<dbReference type="Proteomes" id="UP001596037">
    <property type="component" value="Unassembled WGS sequence"/>
</dbReference>
<dbReference type="PROSITE" id="PS51257">
    <property type="entry name" value="PROKAR_LIPOPROTEIN"/>
    <property type="match status" value="1"/>
</dbReference>
<evidence type="ECO:0000256" key="1">
    <source>
        <dbReference type="SAM" id="SignalP"/>
    </source>
</evidence>
<reference evidence="3" key="1">
    <citation type="journal article" date="2019" name="Int. J. Syst. Evol. Microbiol.">
        <title>The Global Catalogue of Microorganisms (GCM) 10K type strain sequencing project: providing services to taxonomists for standard genome sequencing and annotation.</title>
        <authorList>
            <consortium name="The Broad Institute Genomics Platform"/>
            <consortium name="The Broad Institute Genome Sequencing Center for Infectious Disease"/>
            <person name="Wu L."/>
            <person name="Ma J."/>
        </authorList>
    </citation>
    <scope>NUCLEOTIDE SEQUENCE [LARGE SCALE GENOMIC DNA]</scope>
    <source>
        <strain evidence="3">CCUG 57401</strain>
    </source>
</reference>
<dbReference type="EMBL" id="JBHSMF010000003">
    <property type="protein sequence ID" value="MFC5496837.1"/>
    <property type="molecule type" value="Genomic_DNA"/>
</dbReference>
<keyword evidence="1" id="KW-0732">Signal</keyword>
<organism evidence="2 3">
    <name type="scientific">Caenimonas terrae</name>
    <dbReference type="NCBI Taxonomy" id="696074"/>
    <lineage>
        <taxon>Bacteria</taxon>
        <taxon>Pseudomonadati</taxon>
        <taxon>Pseudomonadota</taxon>
        <taxon>Betaproteobacteria</taxon>
        <taxon>Burkholderiales</taxon>
        <taxon>Comamonadaceae</taxon>
        <taxon>Caenimonas</taxon>
    </lineage>
</organism>
<feature type="chain" id="PRO_5045496385" description="DUF4397 domain-containing protein" evidence="1">
    <location>
        <begin position="22"/>
        <end position="84"/>
    </location>
</feature>
<evidence type="ECO:0000313" key="2">
    <source>
        <dbReference type="EMBL" id="MFC5496837.1"/>
    </source>
</evidence>
<comment type="caution">
    <text evidence="2">The sequence shown here is derived from an EMBL/GenBank/DDBJ whole genome shotgun (WGS) entry which is preliminary data.</text>
</comment>
<sequence length="84" mass="8018">MKKLHAIALLGAAALVLTACGGGGDAPAPAAPVASTDIPGTATADPAGLLVFVNAQVNAPSDTAEPLLVGDAVLPADDSTETSL</sequence>
<keyword evidence="3" id="KW-1185">Reference proteome</keyword>
<proteinExistence type="predicted"/>
<evidence type="ECO:0000313" key="3">
    <source>
        <dbReference type="Proteomes" id="UP001596037"/>
    </source>
</evidence>
<accession>A0ABW0NCB3</accession>
<evidence type="ECO:0008006" key="4">
    <source>
        <dbReference type="Google" id="ProtNLM"/>
    </source>
</evidence>
<feature type="signal peptide" evidence="1">
    <location>
        <begin position="1"/>
        <end position="21"/>
    </location>
</feature>
<name>A0ABW0NCB3_9BURK</name>